<dbReference type="Pfam" id="PF03466">
    <property type="entry name" value="LysR_substrate"/>
    <property type="match status" value="1"/>
</dbReference>
<comment type="similarity">
    <text evidence="1">Belongs to the LysR transcriptional regulatory family.</text>
</comment>
<dbReference type="OrthoDB" id="6988449at2"/>
<evidence type="ECO:0000259" key="5">
    <source>
        <dbReference type="PROSITE" id="PS50931"/>
    </source>
</evidence>
<dbReference type="RefSeq" id="WP_069946488.1">
    <property type="nucleotide sequence ID" value="NZ_CP014143.1"/>
</dbReference>
<dbReference type="KEGG" id="micc:AUP74_00871"/>
<dbReference type="EMBL" id="CP014143">
    <property type="protein sequence ID" value="AOS96338.1"/>
    <property type="molecule type" value="Genomic_DNA"/>
</dbReference>
<dbReference type="PANTHER" id="PTHR30126:SF88">
    <property type="entry name" value="TRANSCRIPTIONAL REGULATOR-RELATED"/>
    <property type="match status" value="1"/>
</dbReference>
<evidence type="ECO:0000256" key="2">
    <source>
        <dbReference type="ARBA" id="ARBA00023015"/>
    </source>
</evidence>
<evidence type="ECO:0000313" key="7">
    <source>
        <dbReference type="Proteomes" id="UP000095672"/>
    </source>
</evidence>
<keyword evidence="3" id="KW-0238">DNA-binding</keyword>
<dbReference type="InterPro" id="IPR000847">
    <property type="entry name" value="LysR_HTH_N"/>
</dbReference>
<protein>
    <submittedName>
        <fullName evidence="6">HTH-type transcriptional activator AllS</fullName>
    </submittedName>
</protein>
<accession>A0A1C9W599</accession>
<dbReference type="GO" id="GO:0003700">
    <property type="term" value="F:DNA-binding transcription factor activity"/>
    <property type="evidence" value="ECO:0007669"/>
    <property type="project" value="InterPro"/>
</dbReference>
<evidence type="ECO:0000313" key="6">
    <source>
        <dbReference type="EMBL" id="AOS96338.1"/>
    </source>
</evidence>
<dbReference type="PROSITE" id="PS50931">
    <property type="entry name" value="HTH_LYSR"/>
    <property type="match status" value="1"/>
</dbReference>
<dbReference type="Pfam" id="PF00126">
    <property type="entry name" value="HTH_1"/>
    <property type="match status" value="1"/>
</dbReference>
<keyword evidence="7" id="KW-1185">Reference proteome</keyword>
<name>A0A1C9W599_9GAMM</name>
<dbReference type="AlphaFoldDB" id="A0A1C9W599"/>
<sequence>MPKVTLEQWRMFQSVVEHGGFSQAAQAVHKSQSSINHAVHKLQESLGVPLLEVRGRKAELTDAGRILLSRAGGLLNEAEALEAVASSLAVGREAALTIAVDVIFDYDCLFNAIERFAEEFPLTRLEVRETVLSGAEELLLQQDADFILSARVPQGFVGEPVSVVRFLPVAHPDHPLHRLGRPVARKDLKASRQIVLRDSASRNRQDSGWLGSDQRITVTNVQTSIELIERGLGFAWLPETRIRESLSADRLLPLPTEEAWERNVTVYLVYSDSDKTGPAAHFLIDVLRSGLYMPE</sequence>
<dbReference type="InterPro" id="IPR036388">
    <property type="entry name" value="WH-like_DNA-bd_sf"/>
</dbReference>
<evidence type="ECO:0000256" key="1">
    <source>
        <dbReference type="ARBA" id="ARBA00009437"/>
    </source>
</evidence>
<evidence type="ECO:0000256" key="3">
    <source>
        <dbReference type="ARBA" id="ARBA00023125"/>
    </source>
</evidence>
<dbReference type="InterPro" id="IPR005119">
    <property type="entry name" value="LysR_subst-bd"/>
</dbReference>
<feature type="domain" description="HTH lysR-type" evidence="5">
    <location>
        <begin position="4"/>
        <end position="61"/>
    </location>
</feature>
<proteinExistence type="inferred from homology"/>
<gene>
    <name evidence="6" type="primary">allS_1</name>
    <name evidence="6" type="ORF">AUP74_00871</name>
</gene>
<dbReference type="Gene3D" id="1.10.10.10">
    <property type="entry name" value="Winged helix-like DNA-binding domain superfamily/Winged helix DNA-binding domain"/>
    <property type="match status" value="1"/>
</dbReference>
<dbReference type="SUPFAM" id="SSF53850">
    <property type="entry name" value="Periplasmic binding protein-like II"/>
    <property type="match status" value="1"/>
</dbReference>
<dbReference type="PANTHER" id="PTHR30126">
    <property type="entry name" value="HTH-TYPE TRANSCRIPTIONAL REGULATOR"/>
    <property type="match status" value="1"/>
</dbReference>
<organism evidence="6 7">
    <name type="scientific">Microbulbifer aggregans</name>
    <dbReference type="NCBI Taxonomy" id="1769779"/>
    <lineage>
        <taxon>Bacteria</taxon>
        <taxon>Pseudomonadati</taxon>
        <taxon>Pseudomonadota</taxon>
        <taxon>Gammaproteobacteria</taxon>
        <taxon>Cellvibrionales</taxon>
        <taxon>Microbulbiferaceae</taxon>
        <taxon>Microbulbifer</taxon>
    </lineage>
</organism>
<keyword evidence="4" id="KW-0804">Transcription</keyword>
<dbReference type="Gene3D" id="3.40.190.290">
    <property type="match status" value="1"/>
</dbReference>
<dbReference type="SUPFAM" id="SSF46785">
    <property type="entry name" value="Winged helix' DNA-binding domain"/>
    <property type="match status" value="1"/>
</dbReference>
<dbReference type="GO" id="GO:0000976">
    <property type="term" value="F:transcription cis-regulatory region binding"/>
    <property type="evidence" value="ECO:0007669"/>
    <property type="project" value="TreeGrafter"/>
</dbReference>
<dbReference type="InterPro" id="IPR036390">
    <property type="entry name" value="WH_DNA-bd_sf"/>
</dbReference>
<keyword evidence="2" id="KW-0805">Transcription regulation</keyword>
<reference evidence="7" key="1">
    <citation type="submission" date="2016-01" db="EMBL/GenBank/DDBJ databases">
        <title>Complete genome sequence of Microbulbifer sp. CCB-MM1, a halophile isolated from Matang Mangrove Forest, Perak.</title>
        <authorList>
            <person name="Moh T.H."/>
            <person name="Dinesh B."/>
            <person name="Lau N.-S."/>
            <person name="Go F."/>
            <person name="Alexander Chong S.-C."/>
        </authorList>
    </citation>
    <scope>NUCLEOTIDE SEQUENCE [LARGE SCALE GENOMIC DNA]</scope>
    <source>
        <strain evidence="7">CCB-MM1</strain>
    </source>
</reference>
<dbReference type="Proteomes" id="UP000095672">
    <property type="component" value="Chromosome"/>
</dbReference>
<evidence type="ECO:0000256" key="4">
    <source>
        <dbReference type="ARBA" id="ARBA00023163"/>
    </source>
</evidence>
<dbReference type="PATRIC" id="fig|1769779.3.peg.889"/>
<dbReference type="STRING" id="1769779.AUP74_00871"/>